<evidence type="ECO:0000259" key="8">
    <source>
        <dbReference type="Pfam" id="PF02687"/>
    </source>
</evidence>
<dbReference type="RefSeq" id="WP_073581931.1">
    <property type="nucleotide sequence ID" value="NZ_CBCSEA010000002.1"/>
</dbReference>
<dbReference type="Proteomes" id="UP000184611">
    <property type="component" value="Unassembled WGS sequence"/>
</dbReference>
<dbReference type="PANTHER" id="PTHR30489">
    <property type="entry name" value="LIPOPROTEIN-RELEASING SYSTEM TRANSMEMBRANE PROTEIN LOLE"/>
    <property type="match status" value="1"/>
</dbReference>
<organism evidence="9 10">
    <name type="scientific">Flavobacterium cucumis</name>
    <dbReference type="NCBI Taxonomy" id="416016"/>
    <lineage>
        <taxon>Bacteria</taxon>
        <taxon>Pseudomonadati</taxon>
        <taxon>Bacteroidota</taxon>
        <taxon>Flavobacteriia</taxon>
        <taxon>Flavobacteriales</taxon>
        <taxon>Flavobacteriaceae</taxon>
        <taxon>Flavobacterium</taxon>
    </lineage>
</organism>
<feature type="transmembrane region" description="Helical" evidence="7">
    <location>
        <begin position="273"/>
        <end position="299"/>
    </location>
</feature>
<keyword evidence="6 7" id="KW-0472">Membrane</keyword>
<dbReference type="GO" id="GO:0098797">
    <property type="term" value="C:plasma membrane protein complex"/>
    <property type="evidence" value="ECO:0007669"/>
    <property type="project" value="TreeGrafter"/>
</dbReference>
<evidence type="ECO:0000256" key="1">
    <source>
        <dbReference type="ARBA" id="ARBA00004651"/>
    </source>
</evidence>
<comment type="similarity">
    <text evidence="2">Belongs to the ABC-4 integral membrane protein family. LolC/E subfamily.</text>
</comment>
<evidence type="ECO:0000256" key="4">
    <source>
        <dbReference type="ARBA" id="ARBA00022692"/>
    </source>
</evidence>
<dbReference type="PANTHER" id="PTHR30489:SF0">
    <property type="entry name" value="LIPOPROTEIN-RELEASING SYSTEM TRANSMEMBRANE PROTEIN LOLE"/>
    <property type="match status" value="1"/>
</dbReference>
<evidence type="ECO:0000313" key="9">
    <source>
        <dbReference type="EMBL" id="SHO72642.1"/>
    </source>
</evidence>
<keyword evidence="10" id="KW-1185">Reference proteome</keyword>
<evidence type="ECO:0000256" key="3">
    <source>
        <dbReference type="ARBA" id="ARBA00022475"/>
    </source>
</evidence>
<dbReference type="AlphaFoldDB" id="A0A1M7ZUU5"/>
<gene>
    <name evidence="9" type="ORF">SAMN05443547_0979</name>
</gene>
<dbReference type="InterPro" id="IPR003838">
    <property type="entry name" value="ABC3_permease_C"/>
</dbReference>
<dbReference type="GO" id="GO:0044874">
    <property type="term" value="P:lipoprotein localization to outer membrane"/>
    <property type="evidence" value="ECO:0007669"/>
    <property type="project" value="TreeGrafter"/>
</dbReference>
<dbReference type="STRING" id="416016.SAMN05443547_0979"/>
<name>A0A1M7ZUU5_9FLAO</name>
<feature type="transmembrane region" description="Helical" evidence="7">
    <location>
        <begin position="21"/>
        <end position="46"/>
    </location>
</feature>
<keyword evidence="4 7" id="KW-0812">Transmembrane</keyword>
<feature type="transmembrane region" description="Helical" evidence="7">
    <location>
        <begin position="320"/>
        <end position="348"/>
    </location>
</feature>
<keyword evidence="5 7" id="KW-1133">Transmembrane helix</keyword>
<evidence type="ECO:0000313" key="10">
    <source>
        <dbReference type="Proteomes" id="UP000184611"/>
    </source>
</evidence>
<dbReference type="EMBL" id="FRYK01000001">
    <property type="protein sequence ID" value="SHO72642.1"/>
    <property type="molecule type" value="Genomic_DNA"/>
</dbReference>
<dbReference type="Pfam" id="PF02687">
    <property type="entry name" value="FtsX"/>
    <property type="match status" value="1"/>
</dbReference>
<sequence>MNIPFYIAKRYTISFSKNKAINIITGIASMGIIASTMALFVFLSVFSGLKEFTLNFANTTDPDLRLETVTGKFFTISPKQEELLRSNKNILHYSKIVEERVYFLYNNKEIVAHIKGVDKKYTKVNDFKKHLYAGNWFESNSPNVVVGSEISRKLALGLFDYTNALEVYAPKPGRGDIQNPNEAFNKAALFPVGIYTINEAYDGKYVFCDILMAQNLLGLKTNQYTNLEIKTTPNFNEKEVRNDLKTIFGNNIKIKNRAQLNDSLYKMLQSENLFIYLFSTLVVILTLFCLAGAIVMIIIDKKDNLKTLNNIGVNKNAIRNIFFLQGIIITLSGLTIGLALAIFIVVIQQEFSIIMITTTMPYPVLFEWNNILTVVATIIILGIMSSWIASGTVTKNLLNQT</sequence>
<feature type="domain" description="ABC3 transporter permease C-terminal" evidence="8">
    <location>
        <begin position="277"/>
        <end position="394"/>
    </location>
</feature>
<keyword evidence="9" id="KW-0449">Lipoprotein</keyword>
<evidence type="ECO:0000256" key="5">
    <source>
        <dbReference type="ARBA" id="ARBA00022989"/>
    </source>
</evidence>
<keyword evidence="3" id="KW-1003">Cell membrane</keyword>
<proteinExistence type="inferred from homology"/>
<protein>
    <submittedName>
        <fullName evidence="9">Lipoprotein-releasing system permease protein</fullName>
    </submittedName>
</protein>
<evidence type="ECO:0000256" key="7">
    <source>
        <dbReference type="SAM" id="Phobius"/>
    </source>
</evidence>
<dbReference type="OrthoDB" id="1522724at2"/>
<accession>A0A1M7ZUU5</accession>
<feature type="transmembrane region" description="Helical" evidence="7">
    <location>
        <begin position="368"/>
        <end position="389"/>
    </location>
</feature>
<dbReference type="InterPro" id="IPR051447">
    <property type="entry name" value="Lipoprotein-release_system"/>
</dbReference>
<reference evidence="10" key="1">
    <citation type="submission" date="2016-12" db="EMBL/GenBank/DDBJ databases">
        <authorList>
            <person name="Varghese N."/>
            <person name="Submissions S."/>
        </authorList>
    </citation>
    <scope>NUCLEOTIDE SEQUENCE [LARGE SCALE GENOMIC DNA]</scope>
    <source>
        <strain evidence="10">DSM 18830</strain>
    </source>
</reference>
<evidence type="ECO:0000256" key="6">
    <source>
        <dbReference type="ARBA" id="ARBA00023136"/>
    </source>
</evidence>
<comment type="subcellular location">
    <subcellularLocation>
        <location evidence="1">Cell membrane</location>
        <topology evidence="1">Multi-pass membrane protein</topology>
    </subcellularLocation>
</comment>
<evidence type="ECO:0000256" key="2">
    <source>
        <dbReference type="ARBA" id="ARBA00005236"/>
    </source>
</evidence>